<organism evidence="1 2">
    <name type="scientific">Moorena producens PAL-8-15-08-1</name>
    <dbReference type="NCBI Taxonomy" id="1458985"/>
    <lineage>
        <taxon>Bacteria</taxon>
        <taxon>Bacillati</taxon>
        <taxon>Cyanobacteriota</taxon>
        <taxon>Cyanophyceae</taxon>
        <taxon>Coleofasciculales</taxon>
        <taxon>Coleofasciculaceae</taxon>
        <taxon>Moorena</taxon>
    </lineage>
</organism>
<reference evidence="2" key="1">
    <citation type="submission" date="2016-10" db="EMBL/GenBank/DDBJ databases">
        <title>Comparative genomics uncovers the prolific and rare metabolic potential of the cyanobacterial genus Moorea.</title>
        <authorList>
            <person name="Leao T."/>
            <person name="Castelao G."/>
            <person name="Korobeynikov A."/>
            <person name="Monroe E.A."/>
            <person name="Podell S."/>
            <person name="Glukhov E."/>
            <person name="Allen E."/>
            <person name="Gerwick W.H."/>
            <person name="Gerwick L."/>
        </authorList>
    </citation>
    <scope>NUCLEOTIDE SEQUENCE [LARGE SCALE GENOMIC DNA]</scope>
    <source>
        <strain evidence="2">PAL-8-15-08-1</strain>
    </source>
</reference>
<name>A0A1D8TRL8_9CYAN</name>
<dbReference type="OrthoDB" id="490865at2"/>
<protein>
    <recommendedName>
        <fullName evidence="3">Bacteriocin</fullName>
    </recommendedName>
</protein>
<dbReference type="AlphaFoldDB" id="A0A1D8TRL8"/>
<evidence type="ECO:0000313" key="2">
    <source>
        <dbReference type="Proteomes" id="UP000177870"/>
    </source>
</evidence>
<dbReference type="KEGG" id="mpro:BJP34_13175"/>
<evidence type="ECO:0000313" key="1">
    <source>
        <dbReference type="EMBL" id="AOX00280.1"/>
    </source>
</evidence>
<gene>
    <name evidence="1" type="ORF">BJP34_13175</name>
</gene>
<dbReference type="STRING" id="1458985.BJP34_13175"/>
<proteinExistence type="predicted"/>
<accession>A0A1D8TRL8</accession>
<dbReference type="EMBL" id="CP017599">
    <property type="protein sequence ID" value="AOX00280.1"/>
    <property type="molecule type" value="Genomic_DNA"/>
</dbReference>
<sequence length="75" mass="8334">MAKIKVKDIKPTGADLFNDSESFMNELSNDELEQAMGGRILYPVLSVQKSCNCLTTTRFTTRNTICTLPYTAAIL</sequence>
<dbReference type="Proteomes" id="UP000177870">
    <property type="component" value="Chromosome"/>
</dbReference>
<dbReference type="RefSeq" id="WP_070392744.1">
    <property type="nucleotide sequence ID" value="NZ_CP017599.1"/>
</dbReference>
<evidence type="ECO:0008006" key="3">
    <source>
        <dbReference type="Google" id="ProtNLM"/>
    </source>
</evidence>